<comment type="caution">
    <text evidence="2">The sequence shown here is derived from an EMBL/GenBank/DDBJ whole genome shotgun (WGS) entry which is preliminary data.</text>
</comment>
<accession>A0A645D8V8</accession>
<gene>
    <name evidence="2" type="ORF">SDC9_132825</name>
</gene>
<dbReference type="InterPro" id="IPR004104">
    <property type="entry name" value="Gfo/Idh/MocA-like_OxRdtase_C"/>
</dbReference>
<dbReference type="EMBL" id="VSSQ01033957">
    <property type="protein sequence ID" value="MPM85744.1"/>
    <property type="molecule type" value="Genomic_DNA"/>
</dbReference>
<dbReference type="Gene3D" id="3.30.360.10">
    <property type="entry name" value="Dihydrodipicolinate Reductase, domain 2"/>
    <property type="match status" value="1"/>
</dbReference>
<protein>
    <recommendedName>
        <fullName evidence="1">Gfo/Idh/MocA-like oxidoreductase C-terminal domain-containing protein</fullName>
    </recommendedName>
</protein>
<dbReference type="AlphaFoldDB" id="A0A645D8V8"/>
<feature type="domain" description="Gfo/Idh/MocA-like oxidoreductase C-terminal" evidence="1">
    <location>
        <begin position="2"/>
        <end position="113"/>
    </location>
</feature>
<evidence type="ECO:0000313" key="2">
    <source>
        <dbReference type="EMBL" id="MPM85744.1"/>
    </source>
</evidence>
<reference evidence="2" key="1">
    <citation type="submission" date="2019-08" db="EMBL/GenBank/DDBJ databases">
        <authorList>
            <person name="Kucharzyk K."/>
            <person name="Murdoch R.W."/>
            <person name="Higgins S."/>
            <person name="Loffler F."/>
        </authorList>
    </citation>
    <scope>NUCLEOTIDE SEQUENCE</scope>
</reference>
<evidence type="ECO:0000259" key="1">
    <source>
        <dbReference type="Pfam" id="PF02894"/>
    </source>
</evidence>
<organism evidence="2">
    <name type="scientific">bioreactor metagenome</name>
    <dbReference type="NCBI Taxonomy" id="1076179"/>
    <lineage>
        <taxon>unclassified sequences</taxon>
        <taxon>metagenomes</taxon>
        <taxon>ecological metagenomes</taxon>
    </lineage>
</organism>
<proteinExistence type="predicted"/>
<sequence length="116" mass="13134">MGTMQVSWTFNACEENSTRIYGTKGVLRLYDDPRFSLIHEPKDGEVQQYRFRGLTSNEEQKAGKRENTGVINAFVDSIITGKRSPIDAEEALKAMRVIFAALESAQTGRRIMVHHD</sequence>
<dbReference type="Pfam" id="PF02894">
    <property type="entry name" value="GFO_IDH_MocA_C"/>
    <property type="match status" value="1"/>
</dbReference>
<name>A0A645D8V8_9ZZZZ</name>